<dbReference type="Proteomes" id="UP000572754">
    <property type="component" value="Unassembled WGS sequence"/>
</dbReference>
<keyword evidence="4" id="KW-1185">Reference proteome</keyword>
<gene>
    <name evidence="3" type="ORF">FCIRC_101</name>
</gene>
<name>A0A8H6CT42_FUSCI</name>
<comment type="caution">
    <text evidence="3">The sequence shown here is derived from an EMBL/GenBank/DDBJ whole genome shotgun (WGS) entry which is preliminary data.</text>
</comment>
<sequence length="147" mass="15936">MESSQTNAAESPASANGGTVDIECNTSPTPGESRVLAPSLPPGMAASLKLEPRPELSEGAPVTRLALQDKWFACKAERIAFGNSVLDAKARSDQLAVDVEKLKAEKAQVEREKQIAETKIEALEAEVRHQKEAIERLQEVLKSHHLL</sequence>
<evidence type="ECO:0000256" key="2">
    <source>
        <dbReference type="SAM" id="MobiDB-lite"/>
    </source>
</evidence>
<dbReference type="AlphaFoldDB" id="A0A8H6CT42"/>
<protein>
    <submittedName>
        <fullName evidence="3">Uncharacterized protein</fullName>
    </submittedName>
</protein>
<dbReference type="EMBL" id="JAAQPE010000007">
    <property type="protein sequence ID" value="KAF5692186.1"/>
    <property type="molecule type" value="Genomic_DNA"/>
</dbReference>
<evidence type="ECO:0000313" key="3">
    <source>
        <dbReference type="EMBL" id="KAF5692186.1"/>
    </source>
</evidence>
<keyword evidence="1" id="KW-0175">Coiled coil</keyword>
<evidence type="ECO:0000256" key="1">
    <source>
        <dbReference type="SAM" id="Coils"/>
    </source>
</evidence>
<feature type="compositionally biased region" description="Polar residues" evidence="2">
    <location>
        <begin position="1"/>
        <end position="17"/>
    </location>
</feature>
<organism evidence="3 4">
    <name type="scientific">Fusarium circinatum</name>
    <name type="common">Pitch canker fungus</name>
    <name type="synonym">Gibberella circinata</name>
    <dbReference type="NCBI Taxonomy" id="48490"/>
    <lineage>
        <taxon>Eukaryota</taxon>
        <taxon>Fungi</taxon>
        <taxon>Dikarya</taxon>
        <taxon>Ascomycota</taxon>
        <taxon>Pezizomycotina</taxon>
        <taxon>Sordariomycetes</taxon>
        <taxon>Hypocreomycetidae</taxon>
        <taxon>Hypocreales</taxon>
        <taxon>Nectriaceae</taxon>
        <taxon>Fusarium</taxon>
        <taxon>Fusarium fujikuroi species complex</taxon>
    </lineage>
</organism>
<reference evidence="4" key="1">
    <citation type="journal article" date="2020" name="BMC Genomics">
        <title>Correction to: Identification and distribution of gene clusters required for synthesis of sphingolipid metabolism inhibitors in diverse species of the filamentous fungus Fusarium.</title>
        <authorList>
            <person name="Kim H.S."/>
            <person name="Lohmar J.M."/>
            <person name="Busman M."/>
            <person name="Brown D.W."/>
            <person name="Naumann T.A."/>
            <person name="Divon H.H."/>
            <person name="Lysoe E."/>
            <person name="Uhlig S."/>
            <person name="Proctor R.H."/>
        </authorList>
    </citation>
    <scope>NUCLEOTIDE SEQUENCE [LARGE SCALE GENOMIC DNA]</scope>
    <source>
        <strain evidence="4">NRRL 25331</strain>
    </source>
</reference>
<feature type="coiled-coil region" evidence="1">
    <location>
        <begin position="85"/>
        <end position="140"/>
    </location>
</feature>
<feature type="region of interest" description="Disordered" evidence="2">
    <location>
        <begin position="1"/>
        <end position="47"/>
    </location>
</feature>
<evidence type="ECO:0000313" key="4">
    <source>
        <dbReference type="Proteomes" id="UP000572754"/>
    </source>
</evidence>
<proteinExistence type="predicted"/>
<reference evidence="3 4" key="2">
    <citation type="submission" date="2020-05" db="EMBL/GenBank/DDBJ databases">
        <title>Identification and distribution of gene clusters putatively required for synthesis of sphingolipid metabolism inhibitors in phylogenetically diverse species of the filamentous fungus Fusarium.</title>
        <authorList>
            <person name="Kim H.-S."/>
            <person name="Busman M."/>
            <person name="Brown D.W."/>
            <person name="Divon H."/>
            <person name="Uhlig S."/>
            <person name="Proctor R.H."/>
        </authorList>
    </citation>
    <scope>NUCLEOTIDE SEQUENCE [LARGE SCALE GENOMIC DNA]</scope>
    <source>
        <strain evidence="3 4">NRRL 25331</strain>
    </source>
</reference>
<accession>A0A8H6CT42</accession>